<reference evidence="7 8" key="1">
    <citation type="submission" date="2014-07" db="EMBL/GenBank/DDBJ databases">
        <title>Draft genome of Clostridium celerecrescens 152B isolated from sediments associated with methane hydrate from Krishna Godavari basin.</title>
        <authorList>
            <person name="Honkalas V.S."/>
            <person name="Dabir A.P."/>
            <person name="Arora P."/>
            <person name="Dhakephalkar P.K."/>
        </authorList>
    </citation>
    <scope>NUCLEOTIDE SEQUENCE [LARGE SCALE GENOMIC DNA]</scope>
    <source>
        <strain evidence="7 8">152B</strain>
    </source>
</reference>
<dbReference type="STRING" id="29354.IO98_07320"/>
<dbReference type="SMART" id="SM00422">
    <property type="entry name" value="HTH_MERR"/>
    <property type="match status" value="1"/>
</dbReference>
<dbReference type="RefSeq" id="WP_038279675.1">
    <property type="nucleotide sequence ID" value="NZ_JPME01000010.1"/>
</dbReference>
<keyword evidence="8" id="KW-1185">Reference proteome</keyword>
<dbReference type="EMBL" id="JPME01000010">
    <property type="protein sequence ID" value="KEZ90581.1"/>
    <property type="molecule type" value="Genomic_DNA"/>
</dbReference>
<evidence type="ECO:0000256" key="2">
    <source>
        <dbReference type="ARBA" id="ARBA00023125"/>
    </source>
</evidence>
<dbReference type="GO" id="GO:0003677">
    <property type="term" value="F:DNA binding"/>
    <property type="evidence" value="ECO:0007669"/>
    <property type="project" value="UniProtKB-KW"/>
</dbReference>
<dbReference type="GO" id="GO:0003700">
    <property type="term" value="F:DNA-binding transcription factor activity"/>
    <property type="evidence" value="ECO:0007669"/>
    <property type="project" value="InterPro"/>
</dbReference>
<dbReference type="Proteomes" id="UP000028525">
    <property type="component" value="Unassembled WGS sequence"/>
</dbReference>
<feature type="coiled-coil region" evidence="5">
    <location>
        <begin position="84"/>
        <end position="111"/>
    </location>
</feature>
<dbReference type="Pfam" id="PF07739">
    <property type="entry name" value="TipAS"/>
    <property type="match status" value="1"/>
</dbReference>
<dbReference type="InterPro" id="IPR047057">
    <property type="entry name" value="MerR_fam"/>
</dbReference>
<dbReference type="AlphaFoldDB" id="A0A084JNP7"/>
<comment type="caution">
    <text evidence="7">The sequence shown here is derived from an EMBL/GenBank/DDBJ whole genome shotgun (WGS) entry which is preliminary data.</text>
</comment>
<evidence type="ECO:0000313" key="7">
    <source>
        <dbReference type="EMBL" id="KEZ90581.1"/>
    </source>
</evidence>
<evidence type="ECO:0000256" key="3">
    <source>
        <dbReference type="ARBA" id="ARBA00023159"/>
    </source>
</evidence>
<dbReference type="InterPro" id="IPR000551">
    <property type="entry name" value="MerR-type_HTH_dom"/>
</dbReference>
<dbReference type="Gene3D" id="1.10.490.50">
    <property type="entry name" value="Antibiotic binding domain of TipA-like multidrug resistance regulators"/>
    <property type="match status" value="1"/>
</dbReference>
<keyword evidence="5" id="KW-0175">Coiled coil</keyword>
<organism evidence="7 8">
    <name type="scientific">Lacrimispora celerecrescens</name>
    <dbReference type="NCBI Taxonomy" id="29354"/>
    <lineage>
        <taxon>Bacteria</taxon>
        <taxon>Bacillati</taxon>
        <taxon>Bacillota</taxon>
        <taxon>Clostridia</taxon>
        <taxon>Lachnospirales</taxon>
        <taxon>Lachnospiraceae</taxon>
        <taxon>Lacrimispora</taxon>
    </lineage>
</organism>
<gene>
    <name evidence="7" type="ORF">IO98_07320</name>
</gene>
<evidence type="ECO:0000256" key="4">
    <source>
        <dbReference type="ARBA" id="ARBA00023163"/>
    </source>
</evidence>
<dbReference type="InterPro" id="IPR012925">
    <property type="entry name" value="TipAS_dom"/>
</dbReference>
<proteinExistence type="predicted"/>
<keyword evidence="1" id="KW-0805">Transcription regulation</keyword>
<dbReference type="InterPro" id="IPR009061">
    <property type="entry name" value="DNA-bd_dom_put_sf"/>
</dbReference>
<dbReference type="SUPFAM" id="SSF89082">
    <property type="entry name" value="Antibiotic binding domain of TipA-like multidrug resistance regulators"/>
    <property type="match status" value="1"/>
</dbReference>
<dbReference type="PANTHER" id="PTHR30204:SF90">
    <property type="entry name" value="HTH-TYPE TRANSCRIPTIONAL ACTIVATOR MTA"/>
    <property type="match status" value="1"/>
</dbReference>
<dbReference type="SUPFAM" id="SSF46955">
    <property type="entry name" value="Putative DNA-binding domain"/>
    <property type="match status" value="1"/>
</dbReference>
<dbReference type="Pfam" id="PF13411">
    <property type="entry name" value="MerR_1"/>
    <property type="match status" value="1"/>
</dbReference>
<accession>A0A084JNP7</accession>
<dbReference type="PRINTS" id="PR00040">
    <property type="entry name" value="HTHMERR"/>
</dbReference>
<evidence type="ECO:0000256" key="5">
    <source>
        <dbReference type="SAM" id="Coils"/>
    </source>
</evidence>
<keyword evidence="4" id="KW-0804">Transcription</keyword>
<feature type="coiled-coil region" evidence="5">
    <location>
        <begin position="156"/>
        <end position="183"/>
    </location>
</feature>
<dbReference type="InterPro" id="IPR036244">
    <property type="entry name" value="TipA-like_antibiotic-bd"/>
</dbReference>
<evidence type="ECO:0000256" key="1">
    <source>
        <dbReference type="ARBA" id="ARBA00023015"/>
    </source>
</evidence>
<protein>
    <submittedName>
        <fullName evidence="7">MerR family transcriptional regulator</fullName>
    </submittedName>
</protein>
<dbReference type="CDD" id="cd01106">
    <property type="entry name" value="HTH_TipAL-Mta"/>
    <property type="match status" value="1"/>
</dbReference>
<feature type="domain" description="HTH merR-type" evidence="6">
    <location>
        <begin position="1"/>
        <end position="71"/>
    </location>
</feature>
<evidence type="ECO:0000313" key="8">
    <source>
        <dbReference type="Proteomes" id="UP000028525"/>
    </source>
</evidence>
<dbReference type="Gene3D" id="1.10.1660.10">
    <property type="match status" value="1"/>
</dbReference>
<evidence type="ECO:0000259" key="6">
    <source>
        <dbReference type="PROSITE" id="PS50937"/>
    </source>
</evidence>
<name>A0A084JNP7_9FIRM</name>
<keyword evidence="3" id="KW-0010">Activator</keyword>
<dbReference type="PANTHER" id="PTHR30204">
    <property type="entry name" value="REDOX-CYCLING DRUG-SENSING TRANSCRIPTIONAL ACTIVATOR SOXR"/>
    <property type="match status" value="1"/>
</dbReference>
<keyword evidence="2" id="KW-0238">DNA-binding</keyword>
<dbReference type="PROSITE" id="PS50937">
    <property type="entry name" value="HTH_MERR_2"/>
    <property type="match status" value="1"/>
</dbReference>
<dbReference type="OrthoDB" id="9814833at2"/>
<sequence>MEYTINKLAKLAGISTRALRYYDELGLLSPARVSSNGYRIYGQKEIDRLQQILFYRELGVSLEEIRNILASKDFDGLSALESHLTALLARREQLNLLVANVEKTIKTMKGEMIMSDQEKFEGFLQKLVDHNEHQYGEEARAKYGDERVNRSNAKVLNMSKEQFTELERLTEDLNETLKAAFEQGDPAGELAQKACELHKKWLCFYWDDYNKEAHKGVTQMYVDDPRFTAYYDKIAPGCAAFLRDAVAIYCK</sequence>